<keyword evidence="2" id="KW-0813">Transport</keyword>
<keyword evidence="5" id="KW-0547">Nucleotide-binding</keyword>
<feature type="transmembrane region" description="Helical" evidence="11">
    <location>
        <begin position="280"/>
        <end position="296"/>
    </location>
</feature>
<evidence type="ECO:0000256" key="8">
    <source>
        <dbReference type="ARBA" id="ARBA00022989"/>
    </source>
</evidence>
<feature type="transmembrane region" description="Helical" evidence="11">
    <location>
        <begin position="66"/>
        <end position="84"/>
    </location>
</feature>
<sequence>MTEQQTSQYHTGFYSYRRLLYYLRHYWSWFLLGIIGTILLASTDAGLIWFLKPLLNKGFVDKDEHFIHYLPFILIFAFLIRGLANFSSSYCLARVARSVVMNIRQDILVKLLRLPAKFYDNTTSGQLLSTIIYNVDQVANASTDALITLVQESFFVLGLIVVMLMASWQLSLLFFITVPTMIWIARYSSRRMRSLNSAVQESMSEMTQVAEEVIDGYKVIRTFGGEEYEIKKFKNLLARNRFRELKVVVTNSLASSGVQLIAGAIAVVTIYLAISHLTHITAGGFTSMVGAMLLLLKPMRNLAAVNSIIQRGIAAAGSIFNLLDEKNELDAGTHTLNVLKGCLEYRKVSFAYLSQQPILEDISFKINPGETIALVGRSGSGKSTLVNLLPRFYDNYLGKILIDGVDIRELKLKDLRSQFALVSQHVTLFNDTIAHNIAYGQLSDVSESMIVRAARAAHAMEFIEQLPQGLNTLIGENGVLLSGGQRQRIAIARALLKNSPFLILDEATSALDTEAERHIQAALEELMHNRTTLVIAHRLSTVERAKQILVLDAGRIVERGTHQELLAKNGYYAKLYSMQFRD</sequence>
<dbReference type="RefSeq" id="WP_071662441.1">
    <property type="nucleotide sequence ID" value="NZ_LUKY01000032.1"/>
</dbReference>
<dbReference type="InterPro" id="IPR027417">
    <property type="entry name" value="P-loop_NTPase"/>
</dbReference>
<dbReference type="EMBL" id="LUKY01000032">
    <property type="protein sequence ID" value="OIZ95181.1"/>
    <property type="molecule type" value="Genomic_DNA"/>
</dbReference>
<dbReference type="NCBIfam" id="TIGR02203">
    <property type="entry name" value="MsbA_lipidA"/>
    <property type="match status" value="1"/>
</dbReference>
<dbReference type="AlphaFoldDB" id="A0A1J8PJ81"/>
<dbReference type="GO" id="GO:0005524">
    <property type="term" value="F:ATP binding"/>
    <property type="evidence" value="ECO:0007669"/>
    <property type="project" value="UniProtKB-KW"/>
</dbReference>
<evidence type="ECO:0000259" key="13">
    <source>
        <dbReference type="PROSITE" id="PS50929"/>
    </source>
</evidence>
<dbReference type="Proteomes" id="UP000183924">
    <property type="component" value="Unassembled WGS sequence"/>
</dbReference>
<evidence type="ECO:0000256" key="7">
    <source>
        <dbReference type="ARBA" id="ARBA00022967"/>
    </source>
</evidence>
<comment type="caution">
    <text evidence="14">The sequence shown here is derived from an EMBL/GenBank/DDBJ whole genome shotgun (WGS) entry which is preliminary data.</text>
</comment>
<evidence type="ECO:0000256" key="6">
    <source>
        <dbReference type="ARBA" id="ARBA00022840"/>
    </source>
</evidence>
<reference evidence="14 15" key="1">
    <citation type="submission" date="2016-03" db="EMBL/GenBank/DDBJ databases">
        <title>Comparative genomics of Rickettsiella.</title>
        <authorList>
            <person name="Chandler C."/>
            <person name="Wang Y."/>
        </authorList>
    </citation>
    <scope>NUCLEOTIDE SEQUENCE [LARGE SCALE GENOMIC DNA]</scope>
    <source>
        <strain evidence="14 15">RCFS May 2013</strain>
    </source>
</reference>
<dbReference type="GO" id="GO:0015421">
    <property type="term" value="F:ABC-type oligopeptide transporter activity"/>
    <property type="evidence" value="ECO:0007669"/>
    <property type="project" value="TreeGrafter"/>
</dbReference>
<protein>
    <submittedName>
        <fullName evidence="14">ATP-binding protein</fullName>
    </submittedName>
</protein>
<dbReference type="PROSITE" id="PS50893">
    <property type="entry name" value="ABC_TRANSPORTER_2"/>
    <property type="match status" value="1"/>
</dbReference>
<keyword evidence="10 11" id="KW-0472">Membrane</keyword>
<dbReference type="OrthoDB" id="6336411at2"/>
<dbReference type="Pfam" id="PF00664">
    <property type="entry name" value="ABC_membrane"/>
    <property type="match status" value="1"/>
</dbReference>
<keyword evidence="8 11" id="KW-1133">Transmembrane helix</keyword>
<dbReference type="Pfam" id="PF00005">
    <property type="entry name" value="ABC_tran"/>
    <property type="match status" value="1"/>
</dbReference>
<keyword evidence="15" id="KW-1185">Reference proteome</keyword>
<organism evidence="14 15">
    <name type="scientific">Candidatus Rickettsiella isopodorum</name>
    <dbReference type="NCBI Taxonomy" id="1225476"/>
    <lineage>
        <taxon>Bacteria</taxon>
        <taxon>Pseudomonadati</taxon>
        <taxon>Pseudomonadota</taxon>
        <taxon>Gammaproteobacteria</taxon>
        <taxon>Legionellales</taxon>
        <taxon>Coxiellaceae</taxon>
        <taxon>Rickettsiella</taxon>
    </lineage>
</organism>
<dbReference type="STRING" id="1225476.A1D18_03545"/>
<gene>
    <name evidence="14" type="ORF">A1D18_03545</name>
</gene>
<evidence type="ECO:0000256" key="11">
    <source>
        <dbReference type="SAM" id="Phobius"/>
    </source>
</evidence>
<dbReference type="PANTHER" id="PTHR43394:SF1">
    <property type="entry name" value="ATP-BINDING CASSETTE SUB-FAMILY B MEMBER 10, MITOCHONDRIAL"/>
    <property type="match status" value="1"/>
</dbReference>
<dbReference type="GO" id="GO:0034040">
    <property type="term" value="F:ATPase-coupled lipid transmembrane transporter activity"/>
    <property type="evidence" value="ECO:0007669"/>
    <property type="project" value="InterPro"/>
</dbReference>
<feature type="domain" description="ABC transmembrane type-1" evidence="13">
    <location>
        <begin position="31"/>
        <end position="311"/>
    </location>
</feature>
<evidence type="ECO:0000256" key="5">
    <source>
        <dbReference type="ARBA" id="ARBA00022741"/>
    </source>
</evidence>
<evidence type="ECO:0000256" key="9">
    <source>
        <dbReference type="ARBA" id="ARBA00023055"/>
    </source>
</evidence>
<dbReference type="PROSITE" id="PS00211">
    <property type="entry name" value="ABC_TRANSPORTER_1"/>
    <property type="match status" value="1"/>
</dbReference>
<dbReference type="InterPro" id="IPR036640">
    <property type="entry name" value="ABC1_TM_sf"/>
</dbReference>
<dbReference type="GO" id="GO:0016887">
    <property type="term" value="F:ATP hydrolysis activity"/>
    <property type="evidence" value="ECO:0007669"/>
    <property type="project" value="InterPro"/>
</dbReference>
<evidence type="ECO:0000256" key="2">
    <source>
        <dbReference type="ARBA" id="ARBA00022448"/>
    </source>
</evidence>
<evidence type="ECO:0000259" key="12">
    <source>
        <dbReference type="PROSITE" id="PS50893"/>
    </source>
</evidence>
<dbReference type="InterPro" id="IPR003439">
    <property type="entry name" value="ABC_transporter-like_ATP-bd"/>
</dbReference>
<accession>A0A1J8PJ81</accession>
<keyword evidence="9" id="KW-0445">Lipid transport</keyword>
<dbReference type="InterPro" id="IPR003593">
    <property type="entry name" value="AAA+_ATPase"/>
</dbReference>
<evidence type="ECO:0000313" key="15">
    <source>
        <dbReference type="Proteomes" id="UP000183924"/>
    </source>
</evidence>
<dbReference type="InterPro" id="IPR017871">
    <property type="entry name" value="ABC_transporter-like_CS"/>
</dbReference>
<keyword evidence="3" id="KW-1003">Cell membrane</keyword>
<evidence type="ECO:0000313" key="14">
    <source>
        <dbReference type="EMBL" id="OIZ95181.1"/>
    </source>
</evidence>
<evidence type="ECO:0000256" key="4">
    <source>
        <dbReference type="ARBA" id="ARBA00022692"/>
    </source>
</evidence>
<keyword evidence="6 14" id="KW-0067">ATP-binding</keyword>
<dbReference type="SUPFAM" id="SSF52540">
    <property type="entry name" value="P-loop containing nucleoside triphosphate hydrolases"/>
    <property type="match status" value="1"/>
</dbReference>
<feature type="transmembrane region" description="Helical" evidence="11">
    <location>
        <begin position="154"/>
        <end position="184"/>
    </location>
</feature>
<dbReference type="Gene3D" id="3.40.50.300">
    <property type="entry name" value="P-loop containing nucleotide triphosphate hydrolases"/>
    <property type="match status" value="1"/>
</dbReference>
<proteinExistence type="predicted"/>
<comment type="subcellular location">
    <subcellularLocation>
        <location evidence="1">Cell membrane</location>
        <topology evidence="1">Multi-pass membrane protein</topology>
    </subcellularLocation>
</comment>
<dbReference type="GO" id="GO:0005886">
    <property type="term" value="C:plasma membrane"/>
    <property type="evidence" value="ECO:0007669"/>
    <property type="project" value="UniProtKB-SubCell"/>
</dbReference>
<dbReference type="FunFam" id="3.40.50.300:FF:000140">
    <property type="entry name" value="Lipid A export ATP-binding/permease protein MsbA"/>
    <property type="match status" value="1"/>
</dbReference>
<feature type="domain" description="ABC transporter" evidence="12">
    <location>
        <begin position="343"/>
        <end position="578"/>
    </location>
</feature>
<dbReference type="InterPro" id="IPR039421">
    <property type="entry name" value="Type_1_exporter"/>
</dbReference>
<keyword evidence="7" id="KW-1278">Translocase</keyword>
<dbReference type="PROSITE" id="PS50929">
    <property type="entry name" value="ABC_TM1F"/>
    <property type="match status" value="1"/>
</dbReference>
<keyword evidence="4 11" id="KW-0812">Transmembrane</keyword>
<dbReference type="SUPFAM" id="SSF90123">
    <property type="entry name" value="ABC transporter transmembrane region"/>
    <property type="match status" value="1"/>
</dbReference>
<evidence type="ECO:0000256" key="10">
    <source>
        <dbReference type="ARBA" id="ARBA00023136"/>
    </source>
</evidence>
<dbReference type="InterPro" id="IPR011917">
    <property type="entry name" value="ABC_transpr_lipidA"/>
</dbReference>
<feature type="transmembrane region" description="Helical" evidence="11">
    <location>
        <begin position="26"/>
        <end position="51"/>
    </location>
</feature>
<feature type="transmembrane region" description="Helical" evidence="11">
    <location>
        <begin position="248"/>
        <end position="274"/>
    </location>
</feature>
<dbReference type="InterPro" id="IPR011527">
    <property type="entry name" value="ABC1_TM_dom"/>
</dbReference>
<evidence type="ECO:0000256" key="3">
    <source>
        <dbReference type="ARBA" id="ARBA00022475"/>
    </source>
</evidence>
<evidence type="ECO:0000256" key="1">
    <source>
        <dbReference type="ARBA" id="ARBA00004651"/>
    </source>
</evidence>
<name>A0A1J8PJ81_9COXI</name>
<dbReference type="PANTHER" id="PTHR43394">
    <property type="entry name" value="ATP-DEPENDENT PERMEASE MDL1, MITOCHONDRIAL"/>
    <property type="match status" value="1"/>
</dbReference>
<dbReference type="SMART" id="SM00382">
    <property type="entry name" value="AAA"/>
    <property type="match status" value="1"/>
</dbReference>
<dbReference type="Gene3D" id="1.20.1560.10">
    <property type="entry name" value="ABC transporter type 1, transmembrane domain"/>
    <property type="match status" value="1"/>
</dbReference>
<dbReference type="CDD" id="cd18552">
    <property type="entry name" value="ABC_6TM_MsbA_like"/>
    <property type="match status" value="1"/>
</dbReference>